<evidence type="ECO:0000256" key="1">
    <source>
        <dbReference type="ARBA" id="ARBA00007119"/>
    </source>
</evidence>
<keyword evidence="3 4" id="KW-0408">Iron</keyword>
<feature type="binding site" description="proximal binding residue" evidence="4">
    <location>
        <position position="404"/>
    </location>
    <ligand>
        <name>heme b</name>
        <dbReference type="ChEBI" id="CHEBI:60344"/>
    </ligand>
    <ligandPart>
        <name>Fe</name>
        <dbReference type="ChEBI" id="CHEBI:18248"/>
    </ligandPart>
</feature>
<evidence type="ECO:0000256" key="4">
    <source>
        <dbReference type="PIRSR" id="PIRSR600898-1"/>
    </source>
</evidence>
<dbReference type="PANTHER" id="PTHR28657">
    <property type="entry name" value="INDOLEAMINE 2,3-DIOXYGENASE"/>
    <property type="match status" value="1"/>
</dbReference>
<comment type="caution">
    <text evidence="6">The sequence shown here is derived from an EMBL/GenBank/DDBJ whole genome shotgun (WGS) entry which is preliminary data.</text>
</comment>
<dbReference type="PANTHER" id="PTHR28657:SF5">
    <property type="entry name" value="INDOLEAMINE 2,3-DIOXYGENASE"/>
    <property type="match status" value="1"/>
</dbReference>
<dbReference type="SUPFAM" id="SSF140959">
    <property type="entry name" value="Indolic compounds 2,3-dioxygenase-like"/>
    <property type="match status" value="1"/>
</dbReference>
<accession>A0AAD7D6S7</accession>
<comment type="similarity">
    <text evidence="1">Belongs to the indoleamine 2,3-dioxygenase family.</text>
</comment>
<dbReference type="GO" id="GO:0033754">
    <property type="term" value="F:indoleamine 2,3-dioxygenase activity"/>
    <property type="evidence" value="ECO:0007669"/>
    <property type="project" value="TreeGrafter"/>
</dbReference>
<proteinExistence type="inferred from homology"/>
<dbReference type="GO" id="GO:0046872">
    <property type="term" value="F:metal ion binding"/>
    <property type="evidence" value="ECO:0007669"/>
    <property type="project" value="UniProtKB-KW"/>
</dbReference>
<dbReference type="Pfam" id="PF01231">
    <property type="entry name" value="IDO"/>
    <property type="match status" value="1"/>
</dbReference>
<keyword evidence="4" id="KW-0349">Heme</keyword>
<dbReference type="GO" id="GO:0019441">
    <property type="term" value="P:L-tryptophan catabolic process to kynurenine"/>
    <property type="evidence" value="ECO:0007669"/>
    <property type="project" value="InterPro"/>
</dbReference>
<dbReference type="EMBL" id="JARKIE010000114">
    <property type="protein sequence ID" value="KAJ7681778.1"/>
    <property type="molecule type" value="Genomic_DNA"/>
</dbReference>
<dbReference type="InterPro" id="IPR000898">
    <property type="entry name" value="Indolamine_dOase"/>
</dbReference>
<dbReference type="GO" id="GO:0005737">
    <property type="term" value="C:cytoplasm"/>
    <property type="evidence" value="ECO:0007669"/>
    <property type="project" value="TreeGrafter"/>
</dbReference>
<evidence type="ECO:0000256" key="3">
    <source>
        <dbReference type="ARBA" id="ARBA00023004"/>
    </source>
</evidence>
<dbReference type="InterPro" id="IPR037217">
    <property type="entry name" value="Trp/Indoleamine_2_3_dOase-like"/>
</dbReference>
<dbReference type="GO" id="GO:0020037">
    <property type="term" value="F:heme binding"/>
    <property type="evidence" value="ECO:0007669"/>
    <property type="project" value="InterPro"/>
</dbReference>
<name>A0AAD7D6S7_MYCRO</name>
<keyword evidence="7" id="KW-1185">Reference proteome</keyword>
<feature type="region of interest" description="Disordered" evidence="5">
    <location>
        <begin position="436"/>
        <end position="455"/>
    </location>
</feature>
<reference evidence="6" key="1">
    <citation type="submission" date="2023-03" db="EMBL/GenBank/DDBJ databases">
        <title>Massive genome expansion in bonnet fungi (Mycena s.s.) driven by repeated elements and novel gene families across ecological guilds.</title>
        <authorList>
            <consortium name="Lawrence Berkeley National Laboratory"/>
            <person name="Harder C.B."/>
            <person name="Miyauchi S."/>
            <person name="Viragh M."/>
            <person name="Kuo A."/>
            <person name="Thoen E."/>
            <person name="Andreopoulos B."/>
            <person name="Lu D."/>
            <person name="Skrede I."/>
            <person name="Drula E."/>
            <person name="Henrissat B."/>
            <person name="Morin E."/>
            <person name="Kohler A."/>
            <person name="Barry K."/>
            <person name="LaButti K."/>
            <person name="Morin E."/>
            <person name="Salamov A."/>
            <person name="Lipzen A."/>
            <person name="Mereny Z."/>
            <person name="Hegedus B."/>
            <person name="Baldrian P."/>
            <person name="Stursova M."/>
            <person name="Weitz H."/>
            <person name="Taylor A."/>
            <person name="Grigoriev I.V."/>
            <person name="Nagy L.G."/>
            <person name="Martin F."/>
            <person name="Kauserud H."/>
        </authorList>
    </citation>
    <scope>NUCLEOTIDE SEQUENCE</scope>
    <source>
        <strain evidence="6">CBHHK067</strain>
    </source>
</reference>
<evidence type="ECO:0000256" key="5">
    <source>
        <dbReference type="SAM" id="MobiDB-lite"/>
    </source>
</evidence>
<evidence type="ECO:0000256" key="2">
    <source>
        <dbReference type="ARBA" id="ARBA00022723"/>
    </source>
</evidence>
<dbReference type="GO" id="GO:0034354">
    <property type="term" value="P:'de novo' NAD+ biosynthetic process from L-tryptophan"/>
    <property type="evidence" value="ECO:0007669"/>
    <property type="project" value="TreeGrafter"/>
</dbReference>
<dbReference type="AlphaFoldDB" id="A0AAD7D6S7"/>
<dbReference type="Gene3D" id="1.20.58.480">
    <property type="match status" value="1"/>
</dbReference>
<gene>
    <name evidence="6" type="ORF">B0H17DRAFT_942595</name>
</gene>
<evidence type="ECO:0000313" key="6">
    <source>
        <dbReference type="EMBL" id="KAJ7681778.1"/>
    </source>
</evidence>
<keyword evidence="2 4" id="KW-0479">Metal-binding</keyword>
<evidence type="ECO:0000313" key="7">
    <source>
        <dbReference type="Proteomes" id="UP001221757"/>
    </source>
</evidence>
<dbReference type="Proteomes" id="UP001221757">
    <property type="component" value="Unassembled WGS sequence"/>
</dbReference>
<sequence length="473" mass="52546">MNVIDLLPSPHQYFSLAVELLQSTITNSRRTVDKRPSPVDFDVDVNTGFFPRQPLPHLPPAFAVWETALAEAGDMLSLGEDDSEAAVAKRASGEHWRSQVLSWPVIGTEPLESNLRLLQRAHLVLAWLVHYYVHSAPPPAEGVASVVPKCLAVPLVEVSRHLGIAPVLTFADTVLWNWEFVDASLPISIENMRFVNLFSGTEDERNFYTTSARAEFRGIEMLRIIDEYNNLPNLSDLTSISKVGRDLGRLAGIINDISDIIQGVRAVVDPHVFYWDLRPWFEGSDAKGPEAPGWIYEGVPNSDKLDLSGPSAGQSSVMHALDIFLDVDHKLRQRRSPAPSDGNKRADHGFMERMRRYMPGKHREYLASLAATPRSVRDLAQRTPALREPYDTAVMALKKLRDLHMRIACLYVVTMSRTMPDARAGCPVASMMDRLQSSRAAGKGPTRGTGGNELSLLLKAGRDATRRAVLKDN</sequence>
<organism evidence="6 7">
    <name type="scientific">Mycena rosella</name>
    <name type="common">Pink bonnet</name>
    <name type="synonym">Agaricus rosellus</name>
    <dbReference type="NCBI Taxonomy" id="1033263"/>
    <lineage>
        <taxon>Eukaryota</taxon>
        <taxon>Fungi</taxon>
        <taxon>Dikarya</taxon>
        <taxon>Basidiomycota</taxon>
        <taxon>Agaricomycotina</taxon>
        <taxon>Agaricomycetes</taxon>
        <taxon>Agaricomycetidae</taxon>
        <taxon>Agaricales</taxon>
        <taxon>Marasmiineae</taxon>
        <taxon>Mycenaceae</taxon>
        <taxon>Mycena</taxon>
    </lineage>
</organism>
<protein>
    <submittedName>
        <fullName evidence="6">Indoleamine 2,3-dioxygenase</fullName>
    </submittedName>
</protein>